<gene>
    <name evidence="3" type="ORF">PGLA2088_LOCUS47195</name>
</gene>
<dbReference type="PANTHER" id="PTHR10098">
    <property type="entry name" value="RAPSYN-RELATED"/>
    <property type="match status" value="1"/>
</dbReference>
<dbReference type="InterPro" id="IPR011990">
    <property type="entry name" value="TPR-like_helical_dom_sf"/>
</dbReference>
<dbReference type="SUPFAM" id="SSF48452">
    <property type="entry name" value="TPR-like"/>
    <property type="match status" value="2"/>
</dbReference>
<dbReference type="AlphaFoldDB" id="A0A813LPL1"/>
<feature type="compositionally biased region" description="Low complexity" evidence="2">
    <location>
        <begin position="163"/>
        <end position="195"/>
    </location>
</feature>
<reference evidence="3" key="1">
    <citation type="submission" date="2021-02" db="EMBL/GenBank/DDBJ databases">
        <authorList>
            <person name="Dougan E. K."/>
            <person name="Rhodes N."/>
            <person name="Thang M."/>
            <person name="Chan C."/>
        </authorList>
    </citation>
    <scope>NUCLEOTIDE SEQUENCE</scope>
</reference>
<feature type="compositionally biased region" description="Basic and acidic residues" evidence="2">
    <location>
        <begin position="201"/>
        <end position="215"/>
    </location>
</feature>
<evidence type="ECO:0000256" key="2">
    <source>
        <dbReference type="SAM" id="MobiDB-lite"/>
    </source>
</evidence>
<dbReference type="InterPro" id="IPR029058">
    <property type="entry name" value="AB_hydrolase_fold"/>
</dbReference>
<sequence>MANSVNGGSPGHGILADRWDKASLTPLLGDRLAGHYGFIAADSGLGVDHRQAATFFVQAEGHLDAGDGDSALSSAQEAVKAARLANDADILADSMRLMVKARCLRWRGGAGRGSASGKSSSSMPPNGRHITNGISHINGSSSGVSSHSSHSKMFQANGTVKQTSNNNSNTYNSYGASCSSSSRSGIRSSQSTGRGAETQDELSRARRMAKDEAKAFKQSGQARGEALMFLSQAEVHLERRGFRSRQAGLQLASSALEALRALGERDRLAEATAQATVLRALIALRDSNGAQATADSTLALYRSLADKRGEAKALHSAALARGLGGTRQSYDEGIRFASDAAVLYQDLGMVSSQADAQLLVGQLNLDRGRADLALHAARSTMALLAGDRGKMASSFRLLVDAHLELCEFSLALQISQEAVASSEQLGSRRQQAGAKSVLARAMLATDNIEEALSELQAALALSRAEGDVDLEATLLLSLCRAHEQDCADEDALEAAEDAVALWESLNDHDEEVACAEYAAALVLLRLCDCTGSLKAASKARGIFSAAGDKYREALCLVLIASIIFSSGKDADGALDTVLVAKDLFRERGDARGEAYALQSLGEFHRAQGKLEEEFYRKELWRGSSRDGVPFKDREDFVARSYEGGFAASHPLNLLAQINTWRTADVSQATKEVATLAQTLKRITARVYLMPGSTDTYFSAADIEAESRLIPNCRFAPIESAWGHRAGDPHRPGQEPEAEFIAQHVAELLAEE</sequence>
<name>A0A813LPL1_POLGL</name>
<comment type="caution">
    <text evidence="3">The sequence shown here is derived from an EMBL/GenBank/DDBJ whole genome shotgun (WGS) entry which is preliminary data.</text>
</comment>
<protein>
    <submittedName>
        <fullName evidence="3">Uncharacterized protein</fullName>
    </submittedName>
</protein>
<dbReference type="EMBL" id="CAJNNW010036429">
    <property type="protein sequence ID" value="CAE8734223.1"/>
    <property type="molecule type" value="Genomic_DNA"/>
</dbReference>
<feature type="compositionally biased region" description="Polar residues" evidence="2">
    <location>
        <begin position="152"/>
        <end position="162"/>
    </location>
</feature>
<evidence type="ECO:0000256" key="1">
    <source>
        <dbReference type="SAM" id="Coils"/>
    </source>
</evidence>
<feature type="coiled-coil region" evidence="1">
    <location>
        <begin position="438"/>
        <end position="465"/>
    </location>
</feature>
<dbReference type="Gene3D" id="1.25.40.10">
    <property type="entry name" value="Tetratricopeptide repeat domain"/>
    <property type="match status" value="2"/>
</dbReference>
<feature type="compositionally biased region" description="Low complexity" evidence="2">
    <location>
        <begin position="132"/>
        <end position="148"/>
    </location>
</feature>
<dbReference type="SUPFAM" id="SSF53474">
    <property type="entry name" value="alpha/beta-Hydrolases"/>
    <property type="match status" value="1"/>
</dbReference>
<dbReference type="PANTHER" id="PTHR10098:SF106">
    <property type="entry name" value="TETRATRICOPEPTIDE REPEAT PROTEIN 28-LIKE PROTEIN"/>
    <property type="match status" value="1"/>
</dbReference>
<feature type="region of interest" description="Disordered" evidence="2">
    <location>
        <begin position="108"/>
        <end position="217"/>
    </location>
</feature>
<proteinExistence type="predicted"/>
<dbReference type="Gene3D" id="3.40.50.1820">
    <property type="entry name" value="alpha/beta hydrolase"/>
    <property type="match status" value="1"/>
</dbReference>
<accession>A0A813LPL1</accession>
<dbReference type="Proteomes" id="UP000626109">
    <property type="component" value="Unassembled WGS sequence"/>
</dbReference>
<keyword evidence="1" id="KW-0175">Coiled coil</keyword>
<organism evidence="3 4">
    <name type="scientific">Polarella glacialis</name>
    <name type="common">Dinoflagellate</name>
    <dbReference type="NCBI Taxonomy" id="89957"/>
    <lineage>
        <taxon>Eukaryota</taxon>
        <taxon>Sar</taxon>
        <taxon>Alveolata</taxon>
        <taxon>Dinophyceae</taxon>
        <taxon>Suessiales</taxon>
        <taxon>Suessiaceae</taxon>
        <taxon>Polarella</taxon>
    </lineage>
</organism>
<evidence type="ECO:0000313" key="3">
    <source>
        <dbReference type="EMBL" id="CAE8734223.1"/>
    </source>
</evidence>
<evidence type="ECO:0000313" key="4">
    <source>
        <dbReference type="Proteomes" id="UP000626109"/>
    </source>
</evidence>